<name>A0AAD2J1W9_ACHAE</name>
<dbReference type="AlphaFoldDB" id="A0AAD2J1W9"/>
<sequence length="133" mass="14730">MDPSADRVKCGLSPYERKYSAMPHHLLKPATLIATAVLSLPAATVSAQQNLERATSLAQIHAIMEYCEVLTPELLEVLKKRQQSATRESGVSSLVFDAEYLRAYAKARKDMADFGEEEKELTCQPMRAMAGKD</sequence>
<evidence type="ECO:0000313" key="1">
    <source>
        <dbReference type="EMBL" id="CUJ42073.1"/>
    </source>
</evidence>
<dbReference type="Proteomes" id="UP000044098">
    <property type="component" value="Unassembled WGS sequence"/>
</dbReference>
<reference evidence="1 2" key="1">
    <citation type="submission" date="2015-09" db="EMBL/GenBank/DDBJ databases">
        <authorList>
            <consortium name="Pathogen Informatics"/>
        </authorList>
    </citation>
    <scope>NUCLEOTIDE SEQUENCE [LARGE SCALE GENOMIC DNA]</scope>
    <source>
        <strain evidence="1 2">2789STDY5608625</strain>
    </source>
</reference>
<gene>
    <name evidence="1" type="ORF">ERS370000_03916</name>
</gene>
<organism evidence="1 2">
    <name type="scientific">Achromobacter aegrifaciens</name>
    <dbReference type="NCBI Taxonomy" id="1287736"/>
    <lineage>
        <taxon>Bacteria</taxon>
        <taxon>Pseudomonadati</taxon>
        <taxon>Pseudomonadota</taxon>
        <taxon>Betaproteobacteria</taxon>
        <taxon>Burkholderiales</taxon>
        <taxon>Alcaligenaceae</taxon>
        <taxon>Achromobacter</taxon>
    </lineage>
</organism>
<accession>A0AAD2J1W9</accession>
<evidence type="ECO:0000313" key="2">
    <source>
        <dbReference type="Proteomes" id="UP000044098"/>
    </source>
</evidence>
<proteinExistence type="predicted"/>
<comment type="caution">
    <text evidence="1">The sequence shown here is derived from an EMBL/GenBank/DDBJ whole genome shotgun (WGS) entry which is preliminary data.</text>
</comment>
<protein>
    <submittedName>
        <fullName evidence="1">Uncharacterized protein</fullName>
    </submittedName>
</protein>
<dbReference type="EMBL" id="CYTK01000006">
    <property type="protein sequence ID" value="CUJ42073.1"/>
    <property type="molecule type" value="Genomic_DNA"/>
</dbReference>